<accession>A0A4Z0J8G3</accession>
<dbReference type="RefSeq" id="WP_135367880.1">
    <property type="nucleotide sequence ID" value="NZ_RKLX01000008.1"/>
</dbReference>
<dbReference type="InterPro" id="IPR035093">
    <property type="entry name" value="RelE/ParE_toxin_dom_sf"/>
</dbReference>
<dbReference type="Pfam" id="PF15738">
    <property type="entry name" value="YafQ_toxin"/>
    <property type="match status" value="1"/>
</dbReference>
<gene>
    <name evidence="1" type="ORF">EGT51_06220</name>
</gene>
<evidence type="ECO:0000313" key="1">
    <source>
        <dbReference type="EMBL" id="TGD18990.1"/>
    </source>
</evidence>
<keyword evidence="2" id="KW-1185">Reference proteome</keyword>
<dbReference type="InterPro" id="IPR004386">
    <property type="entry name" value="Toxin_YafQ-like"/>
</dbReference>
<dbReference type="AlphaFoldDB" id="A0A4Z0J8G3"/>
<dbReference type="SUPFAM" id="SSF143011">
    <property type="entry name" value="RelE-like"/>
    <property type="match status" value="1"/>
</dbReference>
<comment type="caution">
    <text evidence="1">The sequence shown here is derived from an EMBL/GenBank/DDBJ whole genome shotgun (WGS) entry which is preliminary data.</text>
</comment>
<dbReference type="OrthoDB" id="7030467at2"/>
<reference evidence="1 2" key="1">
    <citation type="submission" date="2018-10" db="EMBL/GenBank/DDBJ databases">
        <title>Lactobacillus sp. R7 and Lactobacillus sp. R19 isolated from fermented mustard green product of Taiwan.</title>
        <authorList>
            <person name="Lin S.-T."/>
        </authorList>
    </citation>
    <scope>NUCLEOTIDE SEQUENCE [LARGE SCALE GENOMIC DNA]</scope>
    <source>
        <strain evidence="1 2">BCRC 81129</strain>
    </source>
</reference>
<evidence type="ECO:0000313" key="2">
    <source>
        <dbReference type="Proteomes" id="UP000297348"/>
    </source>
</evidence>
<sequence>MERKLRFKPRKTFDADLKHLATIDHQIVDEVRAAIEILLTGRALPAEFGDHQLQRRLAGYHEFQLRDTSKGQQPSERNGVVVIYAIDEDDLILIGIRIGTHDK</sequence>
<proteinExistence type="predicted"/>
<dbReference type="Gene3D" id="3.30.2310.20">
    <property type="entry name" value="RelE-like"/>
    <property type="match status" value="1"/>
</dbReference>
<protein>
    <submittedName>
        <fullName evidence="1">Type II toxin-antitoxin system YafQ family toxin</fullName>
    </submittedName>
</protein>
<dbReference type="EMBL" id="RKLX01000008">
    <property type="protein sequence ID" value="TGD18990.1"/>
    <property type="molecule type" value="Genomic_DNA"/>
</dbReference>
<name>A0A4Z0J8G3_9LACO</name>
<dbReference type="Proteomes" id="UP000297348">
    <property type="component" value="Unassembled WGS sequence"/>
</dbReference>
<organism evidence="1 2">
    <name type="scientific">Levilactobacillus suantsaiihabitans</name>
    <dbReference type="NCBI Taxonomy" id="2487722"/>
    <lineage>
        <taxon>Bacteria</taxon>
        <taxon>Bacillati</taxon>
        <taxon>Bacillota</taxon>
        <taxon>Bacilli</taxon>
        <taxon>Lactobacillales</taxon>
        <taxon>Lactobacillaceae</taxon>
        <taxon>Levilactobacillus</taxon>
    </lineage>
</organism>